<evidence type="ECO:0000313" key="1">
    <source>
        <dbReference type="EMBL" id="KAF1915818.1"/>
    </source>
</evidence>
<accession>A0A6A5QLQ8</accession>
<sequence>MEIRMLRPEVVNGPATCPYVPSDLVTLNKSLVSSRCSGRDPDFDARSSIVSTKQHDTAATSLPVLSVSPKYRVGTKTALEISLKASITNGVTQPAPIYLRGIHAQALVHISYRIPASFASKEAFRKDSTEKLDLFNHRSAKLGLQVTENTCLKDCTINATAPPTFKTCGVVVRYDVR</sequence>
<gene>
    <name evidence="1" type="ORF">BDU57DRAFT_547665</name>
</gene>
<reference evidence="1" key="1">
    <citation type="journal article" date="2020" name="Stud. Mycol.">
        <title>101 Dothideomycetes genomes: a test case for predicting lifestyles and emergence of pathogens.</title>
        <authorList>
            <person name="Haridas S."/>
            <person name="Albert R."/>
            <person name="Binder M."/>
            <person name="Bloem J."/>
            <person name="Labutti K."/>
            <person name="Salamov A."/>
            <person name="Andreopoulos B."/>
            <person name="Baker S."/>
            <person name="Barry K."/>
            <person name="Bills G."/>
            <person name="Bluhm B."/>
            <person name="Cannon C."/>
            <person name="Castanera R."/>
            <person name="Culley D."/>
            <person name="Daum C."/>
            <person name="Ezra D."/>
            <person name="Gonzalez J."/>
            <person name="Henrissat B."/>
            <person name="Kuo A."/>
            <person name="Liang C."/>
            <person name="Lipzen A."/>
            <person name="Lutzoni F."/>
            <person name="Magnuson J."/>
            <person name="Mondo S."/>
            <person name="Nolan M."/>
            <person name="Ohm R."/>
            <person name="Pangilinan J."/>
            <person name="Park H.-J."/>
            <person name="Ramirez L."/>
            <person name="Alfaro M."/>
            <person name="Sun H."/>
            <person name="Tritt A."/>
            <person name="Yoshinaga Y."/>
            <person name="Zwiers L.-H."/>
            <person name="Turgeon B."/>
            <person name="Goodwin S."/>
            <person name="Spatafora J."/>
            <person name="Crous P."/>
            <person name="Grigoriev I."/>
        </authorList>
    </citation>
    <scope>NUCLEOTIDE SEQUENCE</scope>
    <source>
        <strain evidence="1">HMLAC05119</strain>
    </source>
</reference>
<evidence type="ECO:0000313" key="2">
    <source>
        <dbReference type="Proteomes" id="UP000800096"/>
    </source>
</evidence>
<keyword evidence="2" id="KW-1185">Reference proteome</keyword>
<name>A0A6A5QLQ8_AMPQU</name>
<protein>
    <submittedName>
        <fullName evidence="1">Uncharacterized protein</fullName>
    </submittedName>
</protein>
<dbReference type="Proteomes" id="UP000800096">
    <property type="component" value="Unassembled WGS sequence"/>
</dbReference>
<dbReference type="OrthoDB" id="2333384at2759"/>
<proteinExistence type="predicted"/>
<dbReference type="EMBL" id="ML979135">
    <property type="protein sequence ID" value="KAF1915818.1"/>
    <property type="molecule type" value="Genomic_DNA"/>
</dbReference>
<organism evidence="1 2">
    <name type="scientific">Ampelomyces quisqualis</name>
    <name type="common">Powdery mildew agent</name>
    <dbReference type="NCBI Taxonomy" id="50730"/>
    <lineage>
        <taxon>Eukaryota</taxon>
        <taxon>Fungi</taxon>
        <taxon>Dikarya</taxon>
        <taxon>Ascomycota</taxon>
        <taxon>Pezizomycotina</taxon>
        <taxon>Dothideomycetes</taxon>
        <taxon>Pleosporomycetidae</taxon>
        <taxon>Pleosporales</taxon>
        <taxon>Pleosporineae</taxon>
        <taxon>Phaeosphaeriaceae</taxon>
        <taxon>Ampelomyces</taxon>
    </lineage>
</organism>
<dbReference type="AlphaFoldDB" id="A0A6A5QLQ8"/>